<organism evidence="2 3">
    <name type="scientific">Plantactinospora solaniradicis</name>
    <dbReference type="NCBI Taxonomy" id="1723736"/>
    <lineage>
        <taxon>Bacteria</taxon>
        <taxon>Bacillati</taxon>
        <taxon>Actinomycetota</taxon>
        <taxon>Actinomycetes</taxon>
        <taxon>Micromonosporales</taxon>
        <taxon>Micromonosporaceae</taxon>
        <taxon>Plantactinospora</taxon>
    </lineage>
</organism>
<sequence>RILHVARRHYTDARTATVNLLKSLILTADDRLRGQLRKLNTDQQVRHLCRLEPTNDTDALTRVRHDQLRALAVDIAALDRTLAANLKQLRDLVTAMCPVLLDQPGVGPVTAAVALTSWSHHGRLRGEAAFASLAGVNPIPASSGRTIRHRLNRGGDRTLNSALHTIALSRRSYHQPTRDYVARRTAQGKTPREINRCLKRYI</sequence>
<keyword evidence="3" id="KW-1185">Reference proteome</keyword>
<evidence type="ECO:0000313" key="3">
    <source>
        <dbReference type="Proteomes" id="UP001596203"/>
    </source>
</evidence>
<dbReference type="PANTHER" id="PTHR33055:SF16">
    <property type="entry name" value="TRANSPOSASE FOR INSERTION SEQUENCE ELEMENT IS1547"/>
    <property type="match status" value="1"/>
</dbReference>
<reference evidence="3" key="1">
    <citation type="journal article" date="2019" name="Int. J. Syst. Evol. Microbiol.">
        <title>The Global Catalogue of Microorganisms (GCM) 10K type strain sequencing project: providing services to taxonomists for standard genome sequencing and annotation.</title>
        <authorList>
            <consortium name="The Broad Institute Genomics Platform"/>
            <consortium name="The Broad Institute Genome Sequencing Center for Infectious Disease"/>
            <person name="Wu L."/>
            <person name="Ma J."/>
        </authorList>
    </citation>
    <scope>NUCLEOTIDE SEQUENCE [LARGE SCALE GENOMIC DNA]</scope>
    <source>
        <strain evidence="3">ZS-35-S2</strain>
    </source>
</reference>
<feature type="domain" description="Transposase IS116/IS110/IS902 C-terminal" evidence="1">
    <location>
        <begin position="99"/>
        <end position="181"/>
    </location>
</feature>
<dbReference type="Proteomes" id="UP001596203">
    <property type="component" value="Unassembled WGS sequence"/>
</dbReference>
<feature type="non-terminal residue" evidence="2">
    <location>
        <position position="202"/>
    </location>
</feature>
<protein>
    <submittedName>
        <fullName evidence="2">Transposase</fullName>
    </submittedName>
</protein>
<comment type="caution">
    <text evidence="2">The sequence shown here is derived from an EMBL/GenBank/DDBJ whole genome shotgun (WGS) entry which is preliminary data.</text>
</comment>
<evidence type="ECO:0000313" key="2">
    <source>
        <dbReference type="EMBL" id="MFC6023877.1"/>
    </source>
</evidence>
<name>A0ABW1KSG0_9ACTN</name>
<dbReference type="Pfam" id="PF02371">
    <property type="entry name" value="Transposase_20"/>
    <property type="match status" value="1"/>
</dbReference>
<gene>
    <name evidence="2" type="ORF">ACFP2T_47980</name>
</gene>
<feature type="non-terminal residue" evidence="2">
    <location>
        <position position="1"/>
    </location>
</feature>
<dbReference type="InterPro" id="IPR003346">
    <property type="entry name" value="Transposase_20"/>
</dbReference>
<dbReference type="InterPro" id="IPR047650">
    <property type="entry name" value="Transpos_IS110"/>
</dbReference>
<dbReference type="RefSeq" id="WP_377434803.1">
    <property type="nucleotide sequence ID" value="NZ_JBHSPR010000150.1"/>
</dbReference>
<accession>A0ABW1KSG0</accession>
<dbReference type="EMBL" id="JBHSPR010000150">
    <property type="protein sequence ID" value="MFC6023877.1"/>
    <property type="molecule type" value="Genomic_DNA"/>
</dbReference>
<evidence type="ECO:0000259" key="1">
    <source>
        <dbReference type="Pfam" id="PF02371"/>
    </source>
</evidence>
<proteinExistence type="predicted"/>
<dbReference type="PANTHER" id="PTHR33055">
    <property type="entry name" value="TRANSPOSASE FOR INSERTION SEQUENCE ELEMENT IS1111A"/>
    <property type="match status" value="1"/>
</dbReference>